<dbReference type="AlphaFoldDB" id="A0A284VJZ3"/>
<keyword evidence="4" id="KW-1185">Reference proteome</keyword>
<keyword evidence="2" id="KW-0546">Nucleotide metabolism</keyword>
<dbReference type="GO" id="GO:0008829">
    <property type="term" value="F:dCTP deaminase activity"/>
    <property type="evidence" value="ECO:0007669"/>
    <property type="project" value="InterPro"/>
</dbReference>
<name>A0A284VJZ3_9EURY</name>
<dbReference type="Pfam" id="PF22769">
    <property type="entry name" value="DCD"/>
    <property type="match status" value="1"/>
</dbReference>
<accession>A0A284VJZ3</accession>
<evidence type="ECO:0000313" key="3">
    <source>
        <dbReference type="EMBL" id="SNQ59517.1"/>
    </source>
</evidence>
<dbReference type="SUPFAM" id="SSF51283">
    <property type="entry name" value="dUTPase-like"/>
    <property type="match status" value="1"/>
</dbReference>
<sequence length="195" mass="22182">MSDNNKLPILYNLLDIKGFRPANYDLRLGNEFFVSREKYPKRLSETDAYIVIEPGDFAILTTYEYIYVPDDLLGLISLRNSYKKYGLINISGFHVDPGYYGKLMFSVYNAGPEKVILKYKEPVFMIMYDKLKEPVLKGYGKEGFENITVDLVSGLIGYSVSPVRLKARIDRLEMQLKIIMAIAIAVVVAKITGVI</sequence>
<dbReference type="Proteomes" id="UP000218615">
    <property type="component" value="Unassembled WGS sequence"/>
</dbReference>
<dbReference type="CDD" id="cd07557">
    <property type="entry name" value="trimeric_dUTPase"/>
    <property type="match status" value="1"/>
</dbReference>
<dbReference type="GO" id="GO:0006229">
    <property type="term" value="P:dUTP biosynthetic process"/>
    <property type="evidence" value="ECO:0007669"/>
    <property type="project" value="InterPro"/>
</dbReference>
<evidence type="ECO:0000313" key="4">
    <source>
        <dbReference type="Proteomes" id="UP000218615"/>
    </source>
</evidence>
<reference evidence="4" key="1">
    <citation type="submission" date="2017-06" db="EMBL/GenBank/DDBJ databases">
        <authorList>
            <person name="Cremers G."/>
        </authorList>
    </citation>
    <scope>NUCLEOTIDE SEQUENCE [LARGE SCALE GENOMIC DNA]</scope>
</reference>
<gene>
    <name evidence="3" type="ORF">MNV_1200010</name>
</gene>
<dbReference type="InterPro" id="IPR033704">
    <property type="entry name" value="dUTPase_trimeric"/>
</dbReference>
<protein>
    <submittedName>
        <fullName evidence="3">DeoxyUTP pyrophosphatase</fullName>
    </submittedName>
</protein>
<evidence type="ECO:0000256" key="1">
    <source>
        <dbReference type="ARBA" id="ARBA00022801"/>
    </source>
</evidence>
<dbReference type="EMBL" id="FZMP01000025">
    <property type="protein sequence ID" value="SNQ59517.1"/>
    <property type="molecule type" value="Genomic_DNA"/>
</dbReference>
<dbReference type="PANTHER" id="PTHR42680">
    <property type="entry name" value="DCTP DEAMINASE"/>
    <property type="match status" value="1"/>
</dbReference>
<proteinExistence type="predicted"/>
<dbReference type="PANTHER" id="PTHR42680:SF3">
    <property type="entry name" value="DCTP DEAMINASE"/>
    <property type="match status" value="1"/>
</dbReference>
<keyword evidence="1" id="KW-0378">Hydrolase</keyword>
<evidence type="ECO:0000256" key="2">
    <source>
        <dbReference type="ARBA" id="ARBA00023080"/>
    </source>
</evidence>
<dbReference type="Gene3D" id="2.70.40.10">
    <property type="match status" value="1"/>
</dbReference>
<organism evidence="3 4">
    <name type="scientific">Candidatus Methanoperedens nitratireducens</name>
    <dbReference type="NCBI Taxonomy" id="1392998"/>
    <lineage>
        <taxon>Archaea</taxon>
        <taxon>Methanobacteriati</taxon>
        <taxon>Methanobacteriota</taxon>
        <taxon>Stenosarchaea group</taxon>
        <taxon>Methanomicrobia</taxon>
        <taxon>Methanosarcinales</taxon>
        <taxon>ANME-2 cluster</taxon>
        <taxon>Candidatus Methanoperedentaceae</taxon>
        <taxon>Candidatus Methanoperedens</taxon>
    </lineage>
</organism>
<dbReference type="InterPro" id="IPR011962">
    <property type="entry name" value="dCTP_deaminase"/>
</dbReference>
<dbReference type="InterPro" id="IPR036157">
    <property type="entry name" value="dUTPase-like_sf"/>
</dbReference>